<dbReference type="Proteomes" id="UP000295252">
    <property type="component" value="Chromosome IV"/>
</dbReference>
<dbReference type="Gramene" id="CDP05018">
    <property type="protein sequence ID" value="CDP05018"/>
    <property type="gene ID" value="GSCOC_T00019920001"/>
</dbReference>
<dbReference type="PANTHER" id="PTHR11215">
    <property type="entry name" value="METAL DEPENDENT HYDROLASE - RELATED"/>
    <property type="match status" value="1"/>
</dbReference>
<reference evidence="3" key="1">
    <citation type="journal article" date="2014" name="Science">
        <title>The coffee genome provides insight into the convergent evolution of caffeine biosynthesis.</title>
        <authorList>
            <person name="Denoeud F."/>
            <person name="Carretero-Paulet L."/>
            <person name="Dereeper A."/>
            <person name="Droc G."/>
            <person name="Guyot R."/>
            <person name="Pietrella M."/>
            <person name="Zheng C."/>
            <person name="Alberti A."/>
            <person name="Anthony F."/>
            <person name="Aprea G."/>
            <person name="Aury J.M."/>
            <person name="Bento P."/>
            <person name="Bernard M."/>
            <person name="Bocs S."/>
            <person name="Campa C."/>
            <person name="Cenci A."/>
            <person name="Combes M.C."/>
            <person name="Crouzillat D."/>
            <person name="Da Silva C."/>
            <person name="Daddiego L."/>
            <person name="De Bellis F."/>
            <person name="Dussert S."/>
            <person name="Garsmeur O."/>
            <person name="Gayraud T."/>
            <person name="Guignon V."/>
            <person name="Jahn K."/>
            <person name="Jamilloux V."/>
            <person name="Joet T."/>
            <person name="Labadie K."/>
            <person name="Lan T."/>
            <person name="Leclercq J."/>
            <person name="Lepelley M."/>
            <person name="Leroy T."/>
            <person name="Li L.T."/>
            <person name="Librado P."/>
            <person name="Lopez L."/>
            <person name="Munoz A."/>
            <person name="Noel B."/>
            <person name="Pallavicini A."/>
            <person name="Perrotta G."/>
            <person name="Poncet V."/>
            <person name="Pot D."/>
            <person name="Priyono X."/>
            <person name="Rigoreau M."/>
            <person name="Rouard M."/>
            <person name="Rozas J."/>
            <person name="Tranchant-Dubreuil C."/>
            <person name="VanBuren R."/>
            <person name="Zhang Q."/>
            <person name="Andrade A.C."/>
            <person name="Argout X."/>
            <person name="Bertrand B."/>
            <person name="de Kochko A."/>
            <person name="Graziosi G."/>
            <person name="Henry R.J."/>
            <person name="Jayarama X."/>
            <person name="Ming R."/>
            <person name="Nagai C."/>
            <person name="Rounsley S."/>
            <person name="Sankoff D."/>
            <person name="Giuliano G."/>
            <person name="Albert V.A."/>
            <person name="Wincker P."/>
            <person name="Lashermes P."/>
        </authorList>
    </citation>
    <scope>NUCLEOTIDE SEQUENCE [LARGE SCALE GENOMIC DNA]</scope>
    <source>
        <strain evidence="3">cv. DH200-94</strain>
    </source>
</reference>
<evidence type="ECO:0000256" key="1">
    <source>
        <dbReference type="ARBA" id="ARBA00010105"/>
    </source>
</evidence>
<dbReference type="PANTHER" id="PTHR11215:SF1">
    <property type="entry name" value="MYG1 EXONUCLEASE"/>
    <property type="match status" value="1"/>
</dbReference>
<keyword evidence="3" id="KW-1185">Reference proteome</keyword>
<dbReference type="GO" id="GO:0005634">
    <property type="term" value="C:nucleus"/>
    <property type="evidence" value="ECO:0007669"/>
    <property type="project" value="TreeGrafter"/>
</dbReference>
<dbReference type="EMBL" id="HG739099">
    <property type="protein sequence ID" value="CDP05018.1"/>
    <property type="molecule type" value="Genomic_DNA"/>
</dbReference>
<evidence type="ECO:0000313" key="3">
    <source>
        <dbReference type="Proteomes" id="UP000295252"/>
    </source>
</evidence>
<dbReference type="Pfam" id="PF03690">
    <property type="entry name" value="MYG1_exonuc"/>
    <property type="match status" value="2"/>
</dbReference>
<name>A0A068UBJ9_COFCA</name>
<dbReference type="PhylomeDB" id="A0A068UBJ9"/>
<dbReference type="InterPro" id="IPR003226">
    <property type="entry name" value="MYG1_exonuclease"/>
</dbReference>
<gene>
    <name evidence="2" type="ORF">GSCOC_T00019920001</name>
</gene>
<organism evidence="2 3">
    <name type="scientific">Coffea canephora</name>
    <name type="common">Robusta coffee</name>
    <dbReference type="NCBI Taxonomy" id="49390"/>
    <lineage>
        <taxon>Eukaryota</taxon>
        <taxon>Viridiplantae</taxon>
        <taxon>Streptophyta</taxon>
        <taxon>Embryophyta</taxon>
        <taxon>Tracheophyta</taxon>
        <taxon>Spermatophyta</taxon>
        <taxon>Magnoliopsida</taxon>
        <taxon>eudicotyledons</taxon>
        <taxon>Gunneridae</taxon>
        <taxon>Pentapetalae</taxon>
        <taxon>asterids</taxon>
        <taxon>lamiids</taxon>
        <taxon>Gentianales</taxon>
        <taxon>Rubiaceae</taxon>
        <taxon>Ixoroideae</taxon>
        <taxon>Gardenieae complex</taxon>
        <taxon>Bertiereae - Coffeeae clade</taxon>
        <taxon>Coffeeae</taxon>
        <taxon>Coffea</taxon>
    </lineage>
</organism>
<dbReference type="STRING" id="49390.A0A068UBJ9"/>
<proteinExistence type="inferred from homology"/>
<dbReference type="GO" id="GO:0005737">
    <property type="term" value="C:cytoplasm"/>
    <property type="evidence" value="ECO:0007669"/>
    <property type="project" value="TreeGrafter"/>
</dbReference>
<protein>
    <submittedName>
        <fullName evidence="2">Uncharacterized protein</fullName>
    </submittedName>
</protein>
<comment type="similarity">
    <text evidence="1">Belongs to the MYG1 family.</text>
</comment>
<sequence length="199" mass="22923">MIRLSNSFSNAQIIRTRDSQALLKIILLRLPGPFFPPFSCHRCDRHQEGFNEVFGYGHSTELSSAGLVCKHCGKEIVAKEVQLDEGHPDVHLLFLTVYNFMEVTIQLCIVSLVLNGQPPRFVNNTSLCSRQKERAVDPTGEVIVQNRSFPQWKLHIFDLERELKIDPSIMYVIYQDDRSENWHIQEVAVSPENFESRKP</sequence>
<dbReference type="InParanoid" id="A0A068UBJ9"/>
<accession>A0A068UBJ9</accession>
<dbReference type="AlphaFoldDB" id="A0A068UBJ9"/>
<evidence type="ECO:0000313" key="2">
    <source>
        <dbReference type="EMBL" id="CDP05018.1"/>
    </source>
</evidence>